<dbReference type="Proteomes" id="UP000032721">
    <property type="component" value="Chromosome"/>
</dbReference>
<dbReference type="HOGENOM" id="CLU_3049462_0_0_6"/>
<dbReference type="KEGG" id="xdo:XDD1_1754"/>
<dbReference type="EMBL" id="FO704550">
    <property type="protein sequence ID" value="CDG17453.1"/>
    <property type="molecule type" value="Genomic_DNA"/>
</dbReference>
<proteinExistence type="predicted"/>
<evidence type="ECO:0000313" key="1">
    <source>
        <dbReference type="EMBL" id="CDG17453.1"/>
    </source>
</evidence>
<organism evidence="1 2">
    <name type="scientific">Xenorhabdus doucetiae</name>
    <dbReference type="NCBI Taxonomy" id="351671"/>
    <lineage>
        <taxon>Bacteria</taxon>
        <taxon>Pseudomonadati</taxon>
        <taxon>Pseudomonadota</taxon>
        <taxon>Gammaproteobacteria</taxon>
        <taxon>Enterobacterales</taxon>
        <taxon>Morganellaceae</taxon>
        <taxon>Xenorhabdus</taxon>
    </lineage>
</organism>
<dbReference type="STRING" id="351671.XDD1_1754"/>
<evidence type="ECO:0000313" key="2">
    <source>
        <dbReference type="Proteomes" id="UP000032721"/>
    </source>
</evidence>
<accession>A0A068QR36</accession>
<gene>
    <name evidence="1" type="ORF">XDD1_1754</name>
</gene>
<name>A0A068QR36_9GAMM</name>
<sequence>MLTKLKYFYGKDKIIILLIGLKLVPYELSLSKNKMIYANGECHDVSTSWICSYC</sequence>
<dbReference type="AlphaFoldDB" id="A0A068QR36"/>
<reference evidence="1 2" key="1">
    <citation type="submission" date="2013-07" db="EMBL/GenBank/DDBJ databases">
        <authorList>
            <person name="Genoscope - CEA"/>
        </authorList>
    </citation>
    <scope>NUCLEOTIDE SEQUENCE [LARGE SCALE GENOMIC DNA]</scope>
    <source>
        <strain evidence="2">FRM16 / DSM 17909</strain>
    </source>
</reference>
<protein>
    <submittedName>
        <fullName evidence="1">Uncharacterized protein</fullName>
    </submittedName>
</protein>